<dbReference type="CDD" id="cd09854">
    <property type="entry name" value="PIN_VapC-like"/>
    <property type="match status" value="1"/>
</dbReference>
<evidence type="ECO:0008006" key="3">
    <source>
        <dbReference type="Google" id="ProtNLM"/>
    </source>
</evidence>
<protein>
    <recommendedName>
        <fullName evidence="3">PIN domain-containing protein</fullName>
    </recommendedName>
</protein>
<sequence length="62" mass="7063">MAKPSGERPPRVFLDANVIIAGCSFPRWSYEVLSHALKGDFQVVLCPLVIEQVRRHLKKDFP</sequence>
<proteinExistence type="predicted"/>
<dbReference type="EMBL" id="BLRU01000407">
    <property type="protein sequence ID" value="GFP20396.1"/>
    <property type="molecule type" value="Genomic_DNA"/>
</dbReference>
<evidence type="ECO:0000313" key="2">
    <source>
        <dbReference type="Proteomes" id="UP000574717"/>
    </source>
</evidence>
<evidence type="ECO:0000313" key="1">
    <source>
        <dbReference type="EMBL" id="GFP20396.1"/>
    </source>
</evidence>
<dbReference type="AlphaFoldDB" id="A0A6V8NPK7"/>
<reference evidence="1 2" key="1">
    <citation type="journal article" date="2020" name="Front. Microbiol.">
        <title>Single-cell genomics of novel Actinobacteria with the Wood-Ljungdahl pathway discovered in a serpentinizing system.</title>
        <authorList>
            <person name="Merino N."/>
            <person name="Kawai M."/>
            <person name="Boyd E.S."/>
            <person name="Colman D.R."/>
            <person name="McGlynn S.E."/>
            <person name="Nealson K.H."/>
            <person name="Kurokawa K."/>
            <person name="Hongoh Y."/>
        </authorList>
    </citation>
    <scope>NUCLEOTIDE SEQUENCE [LARGE SCALE GENOMIC DNA]</scope>
    <source>
        <strain evidence="1 2">S03</strain>
    </source>
</reference>
<accession>A0A6V8NPK7</accession>
<gene>
    <name evidence="1" type="ORF">HKBW3S03_01898</name>
</gene>
<name>A0A6V8NPK7_9ACTN</name>
<organism evidence="1 2">
    <name type="scientific">Candidatus Hakubella thermalkaliphila</name>
    <dbReference type="NCBI Taxonomy" id="2754717"/>
    <lineage>
        <taxon>Bacteria</taxon>
        <taxon>Bacillati</taxon>
        <taxon>Actinomycetota</taxon>
        <taxon>Actinomycetota incertae sedis</taxon>
        <taxon>Candidatus Hakubellales</taxon>
        <taxon>Candidatus Hakubellaceae</taxon>
        <taxon>Candidatus Hakubella</taxon>
    </lineage>
</organism>
<dbReference type="Proteomes" id="UP000574717">
    <property type="component" value="Unassembled WGS sequence"/>
</dbReference>
<comment type="caution">
    <text evidence="1">The sequence shown here is derived from an EMBL/GenBank/DDBJ whole genome shotgun (WGS) entry which is preliminary data.</text>
</comment>
<feature type="non-terminal residue" evidence="1">
    <location>
        <position position="62"/>
    </location>
</feature>